<proteinExistence type="predicted"/>
<dbReference type="RefSeq" id="WP_083561262.1">
    <property type="nucleotide sequence ID" value="NZ_AQQV01000002.1"/>
</dbReference>
<feature type="domain" description="Calcineurin-like phosphoesterase" evidence="1">
    <location>
        <begin position="7"/>
        <end position="228"/>
    </location>
</feature>
<dbReference type="Gene3D" id="3.60.21.10">
    <property type="match status" value="1"/>
</dbReference>
<dbReference type="OrthoDB" id="333335at2"/>
<dbReference type="EMBL" id="AQQV01000002">
    <property type="protein sequence ID" value="ORE87056.1"/>
    <property type="molecule type" value="Genomic_DNA"/>
</dbReference>
<dbReference type="AlphaFoldDB" id="A0A1Y1SDI7"/>
<dbReference type="PANTHER" id="PTHR35769:SF2">
    <property type="entry name" value="CALCINEURIN-LIKE METALLO-PHOSPHOESTERASE SUPERFAMILY PROTEIN"/>
    <property type="match status" value="1"/>
</dbReference>
<dbReference type="GO" id="GO:0016787">
    <property type="term" value="F:hydrolase activity"/>
    <property type="evidence" value="ECO:0007669"/>
    <property type="project" value="InterPro"/>
</dbReference>
<dbReference type="SUPFAM" id="SSF56300">
    <property type="entry name" value="Metallo-dependent phosphatases"/>
    <property type="match status" value="1"/>
</dbReference>
<dbReference type="STRING" id="1317117.ATO7_08452"/>
<evidence type="ECO:0000259" key="1">
    <source>
        <dbReference type="Pfam" id="PF00149"/>
    </source>
</evidence>
<evidence type="ECO:0000313" key="3">
    <source>
        <dbReference type="Proteomes" id="UP000192342"/>
    </source>
</evidence>
<gene>
    <name evidence="2" type="ORF">ATO7_08452</name>
</gene>
<dbReference type="InterPro" id="IPR029052">
    <property type="entry name" value="Metallo-depent_PP-like"/>
</dbReference>
<dbReference type="Proteomes" id="UP000192342">
    <property type="component" value="Unassembled WGS sequence"/>
</dbReference>
<sequence>MSEPPVRLACIGDVHGFWDRADTRYFNQSHYQGLLFTGDLPRFTNAVPVARRLAELNKPAWLIPGNHDGPSPMQLLAELKGWQALCDRGAASMPQRMQALQRALGDIALGGYKLFAISPHIGLITARPHAMGPDRFYFRRYMAQAHAVRNYQDSAERLKQLVDAAPGQLVFLAHNGPSGLGEQSTDIWGCDFSPQFGDFGDRDLRVAIDYAQTQGKQVLAVVAGHMHHRHKRGGGVRQPAVRQDGVLYINAASVARIRGKGARRHHVALSLQNGQAKAQECWVDEAGMLLSQTALAPA</sequence>
<comment type="caution">
    <text evidence="2">The sequence shown here is derived from an EMBL/GenBank/DDBJ whole genome shotgun (WGS) entry which is preliminary data.</text>
</comment>
<dbReference type="InterPro" id="IPR004843">
    <property type="entry name" value="Calcineurin-like_PHP"/>
</dbReference>
<dbReference type="InterPro" id="IPR027629">
    <property type="entry name" value="DevT-like"/>
</dbReference>
<dbReference type="Pfam" id="PF00149">
    <property type="entry name" value="Metallophos"/>
    <property type="match status" value="1"/>
</dbReference>
<accession>A0A1Y1SDI7</accession>
<protein>
    <submittedName>
        <fullName evidence="2">Metallophosphoesterase</fullName>
    </submittedName>
</protein>
<reference evidence="2 3" key="1">
    <citation type="submission" date="2013-04" db="EMBL/GenBank/DDBJ databases">
        <title>Oceanococcus atlanticus 22II-S10r2 Genome Sequencing.</title>
        <authorList>
            <person name="Lai Q."/>
            <person name="Li G."/>
            <person name="Shao Z."/>
        </authorList>
    </citation>
    <scope>NUCLEOTIDE SEQUENCE [LARGE SCALE GENOMIC DNA]</scope>
    <source>
        <strain evidence="2 3">22II-S10r2</strain>
    </source>
</reference>
<evidence type="ECO:0000313" key="2">
    <source>
        <dbReference type="EMBL" id="ORE87056.1"/>
    </source>
</evidence>
<name>A0A1Y1SDI7_9GAMM</name>
<organism evidence="2 3">
    <name type="scientific">Oceanococcus atlanticus</name>
    <dbReference type="NCBI Taxonomy" id="1317117"/>
    <lineage>
        <taxon>Bacteria</taxon>
        <taxon>Pseudomonadati</taxon>
        <taxon>Pseudomonadota</taxon>
        <taxon>Gammaproteobacteria</taxon>
        <taxon>Chromatiales</taxon>
        <taxon>Oceanococcaceae</taxon>
        <taxon>Oceanococcus</taxon>
    </lineage>
</organism>
<dbReference type="PANTHER" id="PTHR35769">
    <property type="entry name" value="CALCINEURIN-LIKE METALLO-PHOSPHOESTERASE SUPERFAMILY PROTEIN"/>
    <property type="match status" value="1"/>
</dbReference>
<keyword evidence="3" id="KW-1185">Reference proteome</keyword>